<gene>
    <name evidence="1" type="ORF">MUU45_001696</name>
</gene>
<dbReference type="NCBIfam" id="NF033650">
    <property type="entry name" value="ANR_neg_reg"/>
    <property type="match status" value="1"/>
</dbReference>
<dbReference type="InterPro" id="IPR047666">
    <property type="entry name" value="ANR_neg_reg"/>
</dbReference>
<dbReference type="Proteomes" id="UP001206350">
    <property type="component" value="Unassembled WGS sequence"/>
</dbReference>
<accession>A0AAW5LB14</accession>
<proteinExistence type="predicted"/>
<reference evidence="1 2" key="1">
    <citation type="journal article" date="2022" name="Microbiol. Spectr.">
        <title>Microbiota of the Pregnant Mouse: Characterization of the Bacterial Communities in the Oral Cavity, Lung, Intestine, and Vagina through Culture and DNA Sequencing.</title>
        <authorList>
            <person name="Greenberg J.M."/>
            <person name="Romero R."/>
            <person name="Winters A.D."/>
            <person name="Galaz J."/>
            <person name="Garcia-Flores V."/>
            <person name="Arenas-Hernandez M."/>
            <person name="Panzer J."/>
            <person name="Shaffer Z."/>
            <person name="Kracht D.J."/>
            <person name="Gomez-Lopez N."/>
            <person name="Theis K.R."/>
        </authorList>
    </citation>
    <scope>NUCLEOTIDE SEQUENCE [LARGE SCALE GENOMIC DNA]</scope>
    <source>
        <strain evidence="1 2">MAC-C1-H1</strain>
    </source>
</reference>
<organism evidence="1 2">
    <name type="scientific">Rodentibacter pneumotropicus</name>
    <dbReference type="NCBI Taxonomy" id="758"/>
    <lineage>
        <taxon>Bacteria</taxon>
        <taxon>Pseudomonadati</taxon>
        <taxon>Pseudomonadota</taxon>
        <taxon>Gammaproteobacteria</taxon>
        <taxon>Pasteurellales</taxon>
        <taxon>Pasteurellaceae</taxon>
        <taxon>Rodentibacter</taxon>
    </lineage>
</organism>
<comment type="caution">
    <text evidence="1">The sequence shown here is derived from an EMBL/GenBank/DDBJ whole genome shotgun (WGS) entry which is preliminary data.</text>
</comment>
<name>A0AAW5LB14_9PAST</name>
<sequence>MSRRRKVDLNVLEQVYQEVAEEAASVERSGNYAKAIDLWAEAEKCAVTITQREWCNTRRTYCKKWQGKRERTQ</sequence>
<dbReference type="RefSeq" id="WP_256891831.1">
    <property type="nucleotide sequence ID" value="NZ_JALJCU010000009.1"/>
</dbReference>
<dbReference type="AlphaFoldDB" id="A0AAW5LB14"/>
<evidence type="ECO:0000313" key="1">
    <source>
        <dbReference type="EMBL" id="MCQ9121209.1"/>
    </source>
</evidence>
<dbReference type="EMBL" id="JALJCU010000009">
    <property type="protein sequence ID" value="MCQ9121209.1"/>
    <property type="molecule type" value="Genomic_DNA"/>
</dbReference>
<protein>
    <submittedName>
        <fullName evidence="1">ANR family transcriptional regulator</fullName>
    </submittedName>
</protein>
<evidence type="ECO:0000313" key="2">
    <source>
        <dbReference type="Proteomes" id="UP001206350"/>
    </source>
</evidence>
<keyword evidence="2" id="KW-1185">Reference proteome</keyword>